<sequence length="128" mass="14189">MQSCSGTVVSWLLVVLAFFSWQIAVAQTQQAPKTDPAEVAALNRILGRWGLKSSPEWNISGEPCSGFASDGTDWDYYPNINPFIKCVCSYVNNTVCHITRLRVTKLDVVGQIPSELQNLTYLVDLYGT</sequence>
<evidence type="ECO:0008006" key="4">
    <source>
        <dbReference type="Google" id="ProtNLM"/>
    </source>
</evidence>
<dbReference type="Proteomes" id="UP000729402">
    <property type="component" value="Unassembled WGS sequence"/>
</dbReference>
<evidence type="ECO:0000313" key="3">
    <source>
        <dbReference type="Proteomes" id="UP000729402"/>
    </source>
</evidence>
<organism evidence="2 3">
    <name type="scientific">Zizania palustris</name>
    <name type="common">Northern wild rice</name>
    <dbReference type="NCBI Taxonomy" id="103762"/>
    <lineage>
        <taxon>Eukaryota</taxon>
        <taxon>Viridiplantae</taxon>
        <taxon>Streptophyta</taxon>
        <taxon>Embryophyta</taxon>
        <taxon>Tracheophyta</taxon>
        <taxon>Spermatophyta</taxon>
        <taxon>Magnoliopsida</taxon>
        <taxon>Liliopsida</taxon>
        <taxon>Poales</taxon>
        <taxon>Poaceae</taxon>
        <taxon>BOP clade</taxon>
        <taxon>Oryzoideae</taxon>
        <taxon>Oryzeae</taxon>
        <taxon>Zizaniinae</taxon>
        <taxon>Zizania</taxon>
    </lineage>
</organism>
<accession>A0A8J5VD09</accession>
<feature type="signal peptide" evidence="1">
    <location>
        <begin position="1"/>
        <end position="26"/>
    </location>
</feature>
<protein>
    <recommendedName>
        <fullName evidence="4">Leucine-rich repeat-containing N-terminal plant-type domain-containing protein</fullName>
    </recommendedName>
</protein>
<proteinExistence type="predicted"/>
<dbReference type="AlphaFoldDB" id="A0A8J5VD09"/>
<reference evidence="2" key="1">
    <citation type="journal article" date="2021" name="bioRxiv">
        <title>Whole Genome Assembly and Annotation of Northern Wild Rice, Zizania palustris L., Supports a Whole Genome Duplication in the Zizania Genus.</title>
        <authorList>
            <person name="Haas M."/>
            <person name="Kono T."/>
            <person name="Macchietto M."/>
            <person name="Millas R."/>
            <person name="McGilp L."/>
            <person name="Shao M."/>
            <person name="Duquette J."/>
            <person name="Hirsch C.N."/>
            <person name="Kimball J."/>
        </authorList>
    </citation>
    <scope>NUCLEOTIDE SEQUENCE</scope>
    <source>
        <tissue evidence="2">Fresh leaf tissue</tissue>
    </source>
</reference>
<keyword evidence="1" id="KW-0732">Signal</keyword>
<reference evidence="2" key="2">
    <citation type="submission" date="2021-02" db="EMBL/GenBank/DDBJ databases">
        <authorList>
            <person name="Kimball J.A."/>
            <person name="Haas M.W."/>
            <person name="Macchietto M."/>
            <person name="Kono T."/>
            <person name="Duquette J."/>
            <person name="Shao M."/>
        </authorList>
    </citation>
    <scope>NUCLEOTIDE SEQUENCE</scope>
    <source>
        <tissue evidence="2">Fresh leaf tissue</tissue>
    </source>
</reference>
<evidence type="ECO:0000313" key="2">
    <source>
        <dbReference type="EMBL" id="KAG8067592.1"/>
    </source>
</evidence>
<feature type="chain" id="PRO_5035303379" description="Leucine-rich repeat-containing N-terminal plant-type domain-containing protein" evidence="1">
    <location>
        <begin position="27"/>
        <end position="128"/>
    </location>
</feature>
<dbReference type="EMBL" id="JAAALK010000284">
    <property type="protein sequence ID" value="KAG8067592.1"/>
    <property type="molecule type" value="Genomic_DNA"/>
</dbReference>
<keyword evidence="3" id="KW-1185">Reference proteome</keyword>
<gene>
    <name evidence="2" type="ORF">GUJ93_ZPchr0005g15277</name>
</gene>
<comment type="caution">
    <text evidence="2">The sequence shown here is derived from an EMBL/GenBank/DDBJ whole genome shotgun (WGS) entry which is preliminary data.</text>
</comment>
<dbReference type="OrthoDB" id="671703at2759"/>
<evidence type="ECO:0000256" key="1">
    <source>
        <dbReference type="SAM" id="SignalP"/>
    </source>
</evidence>
<name>A0A8J5VD09_ZIZPA</name>